<keyword evidence="3" id="KW-1185">Reference proteome</keyword>
<evidence type="ECO:0000313" key="3">
    <source>
        <dbReference type="Proteomes" id="UP001153365"/>
    </source>
</evidence>
<feature type="region of interest" description="Disordered" evidence="1">
    <location>
        <begin position="219"/>
        <end position="295"/>
    </location>
</feature>
<accession>A0AAV0BLW7</accession>
<protein>
    <submittedName>
        <fullName evidence="2">Uncharacterized protein</fullName>
    </submittedName>
</protein>
<dbReference type="Proteomes" id="UP001153365">
    <property type="component" value="Unassembled WGS sequence"/>
</dbReference>
<feature type="compositionally biased region" description="Basic and acidic residues" evidence="1">
    <location>
        <begin position="277"/>
        <end position="286"/>
    </location>
</feature>
<feature type="compositionally biased region" description="Polar residues" evidence="1">
    <location>
        <begin position="195"/>
        <end position="208"/>
    </location>
</feature>
<dbReference type="AlphaFoldDB" id="A0AAV0BLW7"/>
<feature type="compositionally biased region" description="Polar residues" evidence="1">
    <location>
        <begin position="123"/>
        <end position="133"/>
    </location>
</feature>
<feature type="region of interest" description="Disordered" evidence="1">
    <location>
        <begin position="195"/>
        <end position="214"/>
    </location>
</feature>
<reference evidence="2" key="1">
    <citation type="submission" date="2022-06" db="EMBL/GenBank/DDBJ databases">
        <authorList>
            <consortium name="SYNGENTA / RWTH Aachen University"/>
        </authorList>
    </citation>
    <scope>NUCLEOTIDE SEQUENCE</scope>
</reference>
<sequence>MPGQAGCHENLERLHRPGGEINMMPPIQTTLAKLLTEKALMLVNQEKGITQTGARAAAEAIIGGLQVMLRLDVEGLRKRLKSSISPGLACLIIRTMHNSPTSNSNHFVQRYAGPPDSPDTRSRTISTGSIATNPPSPADPSYSDQGFYPMQQYYYPSPMPQIINEIPLEENQSSGLICEVMSLSDWAPAPYCNDASQPPAQHKTSSETGLVMNGCGASTGSKDYHEGENKSGESTGSDCRTRSENRMDNTITEDKAGLDSLAEYNNKTLLEPLNDTPRSDSAKPNDGEDLSSNEFEPVITGELMLLSL</sequence>
<feature type="compositionally biased region" description="Basic and acidic residues" evidence="1">
    <location>
        <begin position="222"/>
        <end position="231"/>
    </location>
</feature>
<feature type="region of interest" description="Disordered" evidence="1">
    <location>
        <begin position="113"/>
        <end position="145"/>
    </location>
</feature>
<gene>
    <name evidence="2" type="ORF">PPACK8108_LOCUS21876</name>
</gene>
<dbReference type="EMBL" id="CALTRL010005836">
    <property type="protein sequence ID" value="CAH7687136.1"/>
    <property type="molecule type" value="Genomic_DNA"/>
</dbReference>
<evidence type="ECO:0000313" key="2">
    <source>
        <dbReference type="EMBL" id="CAH7687136.1"/>
    </source>
</evidence>
<feature type="compositionally biased region" description="Basic and acidic residues" evidence="1">
    <location>
        <begin position="239"/>
        <end position="257"/>
    </location>
</feature>
<name>A0AAV0BLW7_PHAPC</name>
<comment type="caution">
    <text evidence="2">The sequence shown here is derived from an EMBL/GenBank/DDBJ whole genome shotgun (WGS) entry which is preliminary data.</text>
</comment>
<organism evidence="2 3">
    <name type="scientific">Phakopsora pachyrhizi</name>
    <name type="common">Asian soybean rust disease fungus</name>
    <dbReference type="NCBI Taxonomy" id="170000"/>
    <lineage>
        <taxon>Eukaryota</taxon>
        <taxon>Fungi</taxon>
        <taxon>Dikarya</taxon>
        <taxon>Basidiomycota</taxon>
        <taxon>Pucciniomycotina</taxon>
        <taxon>Pucciniomycetes</taxon>
        <taxon>Pucciniales</taxon>
        <taxon>Phakopsoraceae</taxon>
        <taxon>Phakopsora</taxon>
    </lineage>
</organism>
<evidence type="ECO:0000256" key="1">
    <source>
        <dbReference type="SAM" id="MobiDB-lite"/>
    </source>
</evidence>
<proteinExistence type="predicted"/>